<accession>A0ABR8F411</accession>
<dbReference type="Proteomes" id="UP000604661">
    <property type="component" value="Unassembled WGS sequence"/>
</dbReference>
<gene>
    <name evidence="2" type="ORF">H6G95_30745</name>
</gene>
<sequence>MTVNRHQSRVNGGAAIPDTSCSHSVEKKWASRRLGERKLNWLLVYCCLR</sequence>
<feature type="region of interest" description="Disordered" evidence="1">
    <location>
        <begin position="1"/>
        <end position="22"/>
    </location>
</feature>
<comment type="caution">
    <text evidence="2">The sequence shown here is derived from an EMBL/GenBank/DDBJ whole genome shotgun (WGS) entry which is preliminary data.</text>
</comment>
<evidence type="ECO:0000313" key="2">
    <source>
        <dbReference type="EMBL" id="MBD2564882.1"/>
    </source>
</evidence>
<proteinExistence type="predicted"/>
<evidence type="ECO:0000256" key="1">
    <source>
        <dbReference type="SAM" id="MobiDB-lite"/>
    </source>
</evidence>
<keyword evidence="3" id="KW-1185">Reference proteome</keyword>
<reference evidence="2 3" key="1">
    <citation type="journal article" date="2020" name="ISME J.">
        <title>Comparative genomics reveals insights into cyanobacterial evolution and habitat adaptation.</title>
        <authorList>
            <person name="Chen M.Y."/>
            <person name="Teng W.K."/>
            <person name="Zhao L."/>
            <person name="Hu C.X."/>
            <person name="Zhou Y.K."/>
            <person name="Han B.P."/>
            <person name="Song L.R."/>
            <person name="Shu W.S."/>
        </authorList>
    </citation>
    <scope>NUCLEOTIDE SEQUENCE [LARGE SCALE GENOMIC DNA]</scope>
    <source>
        <strain evidence="2 3">FACHB-391</strain>
    </source>
</reference>
<evidence type="ECO:0000313" key="3">
    <source>
        <dbReference type="Proteomes" id="UP000604661"/>
    </source>
</evidence>
<dbReference type="EMBL" id="JACJTE010000061">
    <property type="protein sequence ID" value="MBD2564882.1"/>
    <property type="molecule type" value="Genomic_DNA"/>
</dbReference>
<protein>
    <submittedName>
        <fullName evidence="2">Uncharacterized protein</fullName>
    </submittedName>
</protein>
<name>A0ABR8F411_NOSLI</name>
<organism evidence="2 3">
    <name type="scientific">Nostoc linckia FACHB-391</name>
    <dbReference type="NCBI Taxonomy" id="2692906"/>
    <lineage>
        <taxon>Bacteria</taxon>
        <taxon>Bacillati</taxon>
        <taxon>Cyanobacteriota</taxon>
        <taxon>Cyanophyceae</taxon>
        <taxon>Nostocales</taxon>
        <taxon>Nostocaceae</taxon>
        <taxon>Nostoc</taxon>
    </lineage>
</organism>